<evidence type="ECO:0000313" key="5">
    <source>
        <dbReference type="WBParaSite" id="GPLIN_000157600"/>
    </source>
</evidence>
<feature type="region of interest" description="Disordered" evidence="2">
    <location>
        <begin position="1"/>
        <end position="22"/>
    </location>
</feature>
<feature type="domain" description="B30.2/SPRY" evidence="3">
    <location>
        <begin position="170"/>
        <end position="361"/>
    </location>
</feature>
<feature type="coiled-coil region" evidence="1">
    <location>
        <begin position="74"/>
        <end position="172"/>
    </location>
</feature>
<keyword evidence="4" id="KW-1185">Reference proteome</keyword>
<reference evidence="4" key="1">
    <citation type="submission" date="2013-12" db="EMBL/GenBank/DDBJ databases">
        <authorList>
            <person name="Aslett M."/>
        </authorList>
    </citation>
    <scope>NUCLEOTIDE SEQUENCE [LARGE SCALE GENOMIC DNA]</scope>
    <source>
        <strain evidence="4">Lindley</strain>
    </source>
</reference>
<evidence type="ECO:0000256" key="2">
    <source>
        <dbReference type="SAM" id="MobiDB-lite"/>
    </source>
</evidence>
<dbReference type="AlphaFoldDB" id="A0A183BLU1"/>
<sequence>MPITTNSINGVQHITADPEHSCPTFSNLDSSEEGRLFSEQHRNRKIEKLIAILRRDPYRIIGSIVLFVFIMYTVNRLNEQKENIDALIEAQKKTAIIPQQNRSNERQPNDFLGQFVEEQNKKFEEQKETNRMLQKHMDQLGNSSKKELKKGMNQLKEEVIAKMEQYQKEQQLNIDALTGAQNGNDQIRQQNRWNSAACHEGLALIEPDRLVVQFAAGKKHGYRSVLAERPIPKGNSGIFYYEVNILGGAFGIHIGLATKQMPLDKWVGFYNGTYAYDAWGKFWAHANAIDGKQRPKIEKGDVIGCGVNLATRQIIFTQNGERLGIDKLFVDSAADLLNLFPCITLFSPANKIEANFGPIFEYDSADGI</sequence>
<proteinExistence type="predicted"/>
<dbReference type="Proteomes" id="UP000050741">
    <property type="component" value="Unassembled WGS sequence"/>
</dbReference>
<organism evidence="4 5">
    <name type="scientific">Globodera pallida</name>
    <name type="common">Potato cyst nematode worm</name>
    <name type="synonym">Heterodera pallida</name>
    <dbReference type="NCBI Taxonomy" id="36090"/>
    <lineage>
        <taxon>Eukaryota</taxon>
        <taxon>Metazoa</taxon>
        <taxon>Ecdysozoa</taxon>
        <taxon>Nematoda</taxon>
        <taxon>Chromadorea</taxon>
        <taxon>Rhabditida</taxon>
        <taxon>Tylenchina</taxon>
        <taxon>Tylenchomorpha</taxon>
        <taxon>Tylenchoidea</taxon>
        <taxon>Heteroderidae</taxon>
        <taxon>Heteroderinae</taxon>
        <taxon>Globodera</taxon>
    </lineage>
</organism>
<evidence type="ECO:0000256" key="1">
    <source>
        <dbReference type="SAM" id="Coils"/>
    </source>
</evidence>
<dbReference type="WBParaSite" id="GPLIN_000157600">
    <property type="protein sequence ID" value="GPLIN_000157600"/>
    <property type="gene ID" value="GPLIN_000157600"/>
</dbReference>
<dbReference type="InterPro" id="IPR044736">
    <property type="entry name" value="Gid1/RanBPM/SPLA_SPRY"/>
</dbReference>
<keyword evidence="1" id="KW-0175">Coiled coil</keyword>
<dbReference type="Gene3D" id="2.60.120.920">
    <property type="match status" value="1"/>
</dbReference>
<dbReference type="SMART" id="SM00449">
    <property type="entry name" value="SPRY"/>
    <property type="match status" value="1"/>
</dbReference>
<name>A0A183BLU1_GLOPA</name>
<evidence type="ECO:0000313" key="4">
    <source>
        <dbReference type="Proteomes" id="UP000050741"/>
    </source>
</evidence>
<dbReference type="InterPro" id="IPR001870">
    <property type="entry name" value="B30.2/SPRY"/>
</dbReference>
<reference evidence="5" key="3">
    <citation type="submission" date="2016-06" db="UniProtKB">
        <authorList>
            <consortium name="WormBaseParasite"/>
        </authorList>
    </citation>
    <scope>IDENTIFICATION</scope>
</reference>
<evidence type="ECO:0000259" key="3">
    <source>
        <dbReference type="PROSITE" id="PS50188"/>
    </source>
</evidence>
<dbReference type="CDD" id="cd12885">
    <property type="entry name" value="SPRY_RanBP_like"/>
    <property type="match status" value="1"/>
</dbReference>
<dbReference type="PROSITE" id="PS50188">
    <property type="entry name" value="B302_SPRY"/>
    <property type="match status" value="1"/>
</dbReference>
<reference evidence="4" key="2">
    <citation type="submission" date="2014-05" db="EMBL/GenBank/DDBJ databases">
        <title>The genome and life-stage specific transcriptomes of Globodera pallida elucidate key aspects of plant parasitism by a cyst nematode.</title>
        <authorList>
            <person name="Cotton J.A."/>
            <person name="Lilley C.J."/>
            <person name="Jones L.M."/>
            <person name="Kikuchi T."/>
            <person name="Reid A.J."/>
            <person name="Thorpe P."/>
            <person name="Tsai I.J."/>
            <person name="Beasley H."/>
            <person name="Blok V."/>
            <person name="Cock P.J.A."/>
            <person name="Van den Akker S.E."/>
            <person name="Holroyd N."/>
            <person name="Hunt M."/>
            <person name="Mantelin S."/>
            <person name="Naghra H."/>
            <person name="Pain A."/>
            <person name="Palomares-Rius J.E."/>
            <person name="Zarowiecki M."/>
            <person name="Berriman M."/>
            <person name="Jones J.T."/>
            <person name="Urwin P.E."/>
        </authorList>
    </citation>
    <scope>NUCLEOTIDE SEQUENCE [LARGE SCALE GENOMIC DNA]</scope>
    <source>
        <strain evidence="4">Lindley</strain>
    </source>
</reference>
<protein>
    <submittedName>
        <fullName evidence="5">B30.2/SPRY domain-containing protein</fullName>
    </submittedName>
</protein>
<dbReference type="Pfam" id="PF00622">
    <property type="entry name" value="SPRY"/>
    <property type="match status" value="1"/>
</dbReference>
<feature type="compositionally biased region" description="Polar residues" evidence="2">
    <location>
        <begin position="1"/>
        <end position="12"/>
    </location>
</feature>
<accession>A0A183BLU1</accession>
<dbReference type="InterPro" id="IPR003877">
    <property type="entry name" value="SPRY_dom"/>
</dbReference>
<dbReference type="InterPro" id="IPR013320">
    <property type="entry name" value="ConA-like_dom_sf"/>
</dbReference>
<dbReference type="SUPFAM" id="SSF49899">
    <property type="entry name" value="Concanavalin A-like lectins/glucanases"/>
    <property type="match status" value="1"/>
</dbReference>
<dbReference type="InterPro" id="IPR043136">
    <property type="entry name" value="B30.2/SPRY_sf"/>
</dbReference>